<dbReference type="EMBL" id="AUSU01010341">
    <property type="protein sequence ID" value="EPS57337.1"/>
    <property type="molecule type" value="Genomic_DNA"/>
</dbReference>
<sequence>MKDWGRCQLWGRAKSILGMWANFGGGASLPTSRLMPRRTVLPRGRFRADPIARVRQKWRICHRSHGYAARAIRKEPQNPSDPVGLGAAVTPPGSSAPIDKRKSDATATNNRARHTIRSERFLEGSLEPTSECTGHIRRLELVAHVVAKVAKLVADSISGF</sequence>
<dbReference type="Proteomes" id="UP000015453">
    <property type="component" value="Unassembled WGS sequence"/>
</dbReference>
<gene>
    <name evidence="2" type="ORF">M569_17481</name>
</gene>
<accession>S8DDG1</accession>
<feature type="region of interest" description="Disordered" evidence="1">
    <location>
        <begin position="74"/>
        <end position="110"/>
    </location>
</feature>
<comment type="caution">
    <text evidence="2">The sequence shown here is derived from an EMBL/GenBank/DDBJ whole genome shotgun (WGS) entry which is preliminary data.</text>
</comment>
<reference evidence="2 3" key="1">
    <citation type="journal article" date="2013" name="BMC Genomics">
        <title>The miniature genome of a carnivorous plant Genlisea aurea contains a low number of genes and short non-coding sequences.</title>
        <authorList>
            <person name="Leushkin E.V."/>
            <person name="Sutormin R.A."/>
            <person name="Nabieva E.R."/>
            <person name="Penin A.A."/>
            <person name="Kondrashov A.S."/>
            <person name="Logacheva M.D."/>
        </authorList>
    </citation>
    <scope>NUCLEOTIDE SEQUENCE [LARGE SCALE GENOMIC DNA]</scope>
</reference>
<evidence type="ECO:0000256" key="1">
    <source>
        <dbReference type="SAM" id="MobiDB-lite"/>
    </source>
</evidence>
<keyword evidence="3" id="KW-1185">Reference proteome</keyword>
<protein>
    <submittedName>
        <fullName evidence="2">Uncharacterized protein</fullName>
    </submittedName>
</protein>
<evidence type="ECO:0000313" key="2">
    <source>
        <dbReference type="EMBL" id="EPS57337.1"/>
    </source>
</evidence>
<name>S8DDG1_9LAMI</name>
<dbReference type="AlphaFoldDB" id="S8DDG1"/>
<evidence type="ECO:0000313" key="3">
    <source>
        <dbReference type="Proteomes" id="UP000015453"/>
    </source>
</evidence>
<proteinExistence type="predicted"/>
<organism evidence="2 3">
    <name type="scientific">Genlisea aurea</name>
    <dbReference type="NCBI Taxonomy" id="192259"/>
    <lineage>
        <taxon>Eukaryota</taxon>
        <taxon>Viridiplantae</taxon>
        <taxon>Streptophyta</taxon>
        <taxon>Embryophyta</taxon>
        <taxon>Tracheophyta</taxon>
        <taxon>Spermatophyta</taxon>
        <taxon>Magnoliopsida</taxon>
        <taxon>eudicotyledons</taxon>
        <taxon>Gunneridae</taxon>
        <taxon>Pentapetalae</taxon>
        <taxon>asterids</taxon>
        <taxon>lamiids</taxon>
        <taxon>Lamiales</taxon>
        <taxon>Lentibulariaceae</taxon>
        <taxon>Genlisea</taxon>
    </lineage>
</organism>